<dbReference type="AlphaFoldDB" id="A0A6V8L8Q4"/>
<evidence type="ECO:0008006" key="3">
    <source>
        <dbReference type="Google" id="ProtNLM"/>
    </source>
</evidence>
<proteinExistence type="predicted"/>
<evidence type="ECO:0000313" key="1">
    <source>
        <dbReference type="EMBL" id="GFJ92664.1"/>
    </source>
</evidence>
<gene>
    <name evidence="1" type="ORF">Prum_063060</name>
</gene>
<accession>A0A6V8L8Q4</accession>
<organism evidence="1 2">
    <name type="scientific">Phytohabitans rumicis</name>
    <dbReference type="NCBI Taxonomy" id="1076125"/>
    <lineage>
        <taxon>Bacteria</taxon>
        <taxon>Bacillati</taxon>
        <taxon>Actinomycetota</taxon>
        <taxon>Actinomycetes</taxon>
        <taxon>Micromonosporales</taxon>
        <taxon>Micromonosporaceae</taxon>
    </lineage>
</organism>
<keyword evidence="2" id="KW-1185">Reference proteome</keyword>
<dbReference type="EMBL" id="BLPG01000001">
    <property type="protein sequence ID" value="GFJ92664.1"/>
    <property type="molecule type" value="Genomic_DNA"/>
</dbReference>
<sequence length="106" mass="10745">MPGFLLHQGAKVQCAHAGDAQPSAPDLRVKVDGQSVTTQSPPPYQVAGCSLPPNAGGPCVTAEWTVAALRVKAGGKAVLLADSQASCLPTGTPVTILQTQTRVKGT</sequence>
<name>A0A6V8L8Q4_9ACTN</name>
<protein>
    <recommendedName>
        <fullName evidence="3">DUF4280 domain-containing protein</fullName>
    </recommendedName>
</protein>
<dbReference type="Proteomes" id="UP000482960">
    <property type="component" value="Unassembled WGS sequence"/>
</dbReference>
<comment type="caution">
    <text evidence="1">The sequence shown here is derived from an EMBL/GenBank/DDBJ whole genome shotgun (WGS) entry which is preliminary data.</text>
</comment>
<reference evidence="1 2" key="2">
    <citation type="submission" date="2020-03" db="EMBL/GenBank/DDBJ databases">
        <authorList>
            <person name="Ichikawa N."/>
            <person name="Kimura A."/>
            <person name="Kitahashi Y."/>
            <person name="Uohara A."/>
        </authorList>
    </citation>
    <scope>NUCLEOTIDE SEQUENCE [LARGE SCALE GENOMIC DNA]</scope>
    <source>
        <strain evidence="1 2">NBRC 108638</strain>
    </source>
</reference>
<reference evidence="1 2" key="1">
    <citation type="submission" date="2020-03" db="EMBL/GenBank/DDBJ databases">
        <title>Whole genome shotgun sequence of Phytohabitans rumicis NBRC 108638.</title>
        <authorList>
            <person name="Komaki H."/>
            <person name="Tamura T."/>
        </authorList>
    </citation>
    <scope>NUCLEOTIDE SEQUENCE [LARGE SCALE GENOMIC DNA]</scope>
    <source>
        <strain evidence="1 2">NBRC 108638</strain>
    </source>
</reference>
<evidence type="ECO:0000313" key="2">
    <source>
        <dbReference type="Proteomes" id="UP000482960"/>
    </source>
</evidence>
<dbReference type="RefSeq" id="WP_173079489.1">
    <property type="nucleotide sequence ID" value="NZ_BAABJB010000011.1"/>
</dbReference>